<protein>
    <submittedName>
        <fullName evidence="2">Uncharacterized protein</fullName>
    </submittedName>
</protein>
<evidence type="ECO:0000256" key="1">
    <source>
        <dbReference type="SAM" id="MobiDB-lite"/>
    </source>
</evidence>
<feature type="region of interest" description="Disordered" evidence="1">
    <location>
        <begin position="97"/>
        <end position="117"/>
    </location>
</feature>
<evidence type="ECO:0000313" key="3">
    <source>
        <dbReference type="Proteomes" id="UP000288507"/>
    </source>
</evidence>
<organism evidence="2 3">
    <name type="scientific">Campylobacter jejuni</name>
    <dbReference type="NCBI Taxonomy" id="197"/>
    <lineage>
        <taxon>Bacteria</taxon>
        <taxon>Pseudomonadati</taxon>
        <taxon>Campylobacterota</taxon>
        <taxon>Epsilonproteobacteria</taxon>
        <taxon>Campylobacterales</taxon>
        <taxon>Campylobacteraceae</taxon>
        <taxon>Campylobacter</taxon>
    </lineage>
</organism>
<name>A0A431EAG6_CAMJU</name>
<evidence type="ECO:0000313" key="2">
    <source>
        <dbReference type="EMBL" id="RTJ78328.1"/>
    </source>
</evidence>
<dbReference type="RefSeq" id="WP_126232445.1">
    <property type="nucleotide sequence ID" value="NZ_PRBV01000014.1"/>
</dbReference>
<dbReference type="EMBL" id="PRBV01000014">
    <property type="protein sequence ID" value="RTJ78328.1"/>
    <property type="molecule type" value="Genomic_DNA"/>
</dbReference>
<comment type="caution">
    <text evidence="2">The sequence shown here is derived from an EMBL/GenBank/DDBJ whole genome shotgun (WGS) entry which is preliminary data.</text>
</comment>
<sequence>MSMGLDNTLEVVENHIHLFLYNYTTSNEDGKVLFTGLGVSNSSESSVKVEDSLVTFTCGDNSFTIQGDDKDSLDIEFILHKTHILSKIFLVQSGKKFSDTPKIDDEDEDIGNKKSKSLSSKRLSSLKSMEISTTDTVVNRETHGLKSKTQPTETKSMDLETFKALHQKNNAVSKNDREKRDKTRRTDTLTSEDIDGYIDEIVKEEPNLPYLPKSVYTLLLRVRHVYNKNLYSPEEWSVYRETIKNNILNSYKRGRK</sequence>
<dbReference type="Proteomes" id="UP000288507">
    <property type="component" value="Unassembled WGS sequence"/>
</dbReference>
<proteinExistence type="predicted"/>
<accession>A0A431EAG6</accession>
<dbReference type="AlphaFoldDB" id="A0A431EAG6"/>
<gene>
    <name evidence="2" type="ORF">C3H57_08460</name>
</gene>
<reference evidence="2 3" key="1">
    <citation type="journal article" date="2019" name="Appl. Environ. Microbiol.">
        <title>Population genetics and characterization of Campylobacter jejuni isolates in western jackdaws and game birds in Finland.</title>
        <authorList>
            <person name="Kovanen S."/>
            <person name="Rossi M."/>
            <person name="Pohja-Mykra M."/>
            <person name="Nieminen T."/>
            <person name="Raunio-Saarnisto M."/>
            <person name="Sauvala M."/>
            <person name="Fredriksson-Ahomaa M."/>
            <person name="Hanninen M.L."/>
            <person name="Kivisto R."/>
        </authorList>
    </citation>
    <scope>NUCLEOTIDE SEQUENCE [LARGE SCALE GENOMIC DNA]</scope>
    <source>
        <strain evidence="2 3">CB313</strain>
    </source>
</reference>